<sequence length="198" mass="22509">MPKVVDHEQRRRELGRALWQVIRQQGIDGASVRSVAREAGWSPSSVQYYFTTQAELLSFAMRMISEVLRRAPTRSTLPPDPRDAAQEALERMLPMESELRAVAEVWVAFLSRTLVDDEARRINRGGHEHLSRTCRRLLDELAANDMLAEGLDLKLEADRLHVLMDGMVLHAVTAPDLMPPERLRAVLHRQLTSLLAKD</sequence>
<feature type="DNA-binding region" description="H-T-H motif" evidence="5">
    <location>
        <begin position="31"/>
        <end position="50"/>
    </location>
</feature>
<keyword evidence="4" id="KW-0804">Transcription</keyword>
<dbReference type="InterPro" id="IPR036271">
    <property type="entry name" value="Tet_transcr_reg_TetR-rel_C_sf"/>
</dbReference>
<dbReference type="SUPFAM" id="SSF46689">
    <property type="entry name" value="Homeodomain-like"/>
    <property type="match status" value="1"/>
</dbReference>
<dbReference type="GO" id="GO:0003700">
    <property type="term" value="F:DNA-binding transcription factor activity"/>
    <property type="evidence" value="ECO:0007669"/>
    <property type="project" value="TreeGrafter"/>
</dbReference>
<dbReference type="Gene3D" id="1.10.357.10">
    <property type="entry name" value="Tetracycline Repressor, domain 2"/>
    <property type="match status" value="1"/>
</dbReference>
<dbReference type="SUPFAM" id="SSF48498">
    <property type="entry name" value="Tetracyclin repressor-like, C-terminal domain"/>
    <property type="match status" value="1"/>
</dbReference>
<dbReference type="Pfam" id="PF00440">
    <property type="entry name" value="TetR_N"/>
    <property type="match status" value="1"/>
</dbReference>
<evidence type="ECO:0000256" key="2">
    <source>
        <dbReference type="ARBA" id="ARBA00023015"/>
    </source>
</evidence>
<dbReference type="InterPro" id="IPR001647">
    <property type="entry name" value="HTH_TetR"/>
</dbReference>
<evidence type="ECO:0000256" key="4">
    <source>
        <dbReference type="ARBA" id="ARBA00023163"/>
    </source>
</evidence>
<dbReference type="RefSeq" id="WP_185003478.1">
    <property type="nucleotide sequence ID" value="NZ_BAAAUI010000047.1"/>
</dbReference>
<organism evidence="7 8">
    <name type="scientific">Crossiella cryophila</name>
    <dbReference type="NCBI Taxonomy" id="43355"/>
    <lineage>
        <taxon>Bacteria</taxon>
        <taxon>Bacillati</taxon>
        <taxon>Actinomycetota</taxon>
        <taxon>Actinomycetes</taxon>
        <taxon>Pseudonocardiales</taxon>
        <taxon>Pseudonocardiaceae</taxon>
        <taxon>Crossiella</taxon>
    </lineage>
</organism>
<reference evidence="7 8" key="1">
    <citation type="submission" date="2020-08" db="EMBL/GenBank/DDBJ databases">
        <title>Sequencing the genomes of 1000 actinobacteria strains.</title>
        <authorList>
            <person name="Klenk H.-P."/>
        </authorList>
    </citation>
    <scope>NUCLEOTIDE SEQUENCE [LARGE SCALE GENOMIC DNA]</scope>
    <source>
        <strain evidence="7 8">DSM 44230</strain>
    </source>
</reference>
<evidence type="ECO:0000313" key="7">
    <source>
        <dbReference type="EMBL" id="MBB4677545.1"/>
    </source>
</evidence>
<dbReference type="GO" id="GO:0000976">
    <property type="term" value="F:transcription cis-regulatory region binding"/>
    <property type="evidence" value="ECO:0007669"/>
    <property type="project" value="TreeGrafter"/>
</dbReference>
<keyword evidence="1" id="KW-0678">Repressor</keyword>
<keyword evidence="2" id="KW-0805">Transcription regulation</keyword>
<proteinExistence type="predicted"/>
<evidence type="ECO:0000256" key="3">
    <source>
        <dbReference type="ARBA" id="ARBA00023125"/>
    </source>
</evidence>
<dbReference type="PANTHER" id="PTHR30055:SF228">
    <property type="entry name" value="TRANSCRIPTIONAL REGULATOR-RELATED"/>
    <property type="match status" value="1"/>
</dbReference>
<gene>
    <name evidence="7" type="ORF">HNR67_003663</name>
</gene>
<dbReference type="InterPro" id="IPR039538">
    <property type="entry name" value="BetI_C"/>
</dbReference>
<dbReference type="AlphaFoldDB" id="A0A7W7CAF9"/>
<dbReference type="PROSITE" id="PS50977">
    <property type="entry name" value="HTH_TETR_2"/>
    <property type="match status" value="1"/>
</dbReference>
<evidence type="ECO:0000256" key="1">
    <source>
        <dbReference type="ARBA" id="ARBA00022491"/>
    </source>
</evidence>
<dbReference type="InterPro" id="IPR050109">
    <property type="entry name" value="HTH-type_TetR-like_transc_reg"/>
</dbReference>
<comment type="caution">
    <text evidence="7">The sequence shown here is derived from an EMBL/GenBank/DDBJ whole genome shotgun (WGS) entry which is preliminary data.</text>
</comment>
<dbReference type="Pfam" id="PF13977">
    <property type="entry name" value="TetR_C_6"/>
    <property type="match status" value="1"/>
</dbReference>
<evidence type="ECO:0000256" key="5">
    <source>
        <dbReference type="PROSITE-ProRule" id="PRU00335"/>
    </source>
</evidence>
<protein>
    <submittedName>
        <fullName evidence="7">AcrR family transcriptional regulator</fullName>
    </submittedName>
</protein>
<name>A0A7W7CAF9_9PSEU</name>
<dbReference type="Proteomes" id="UP000533598">
    <property type="component" value="Unassembled WGS sequence"/>
</dbReference>
<keyword evidence="8" id="KW-1185">Reference proteome</keyword>
<dbReference type="PANTHER" id="PTHR30055">
    <property type="entry name" value="HTH-TYPE TRANSCRIPTIONAL REGULATOR RUTR"/>
    <property type="match status" value="1"/>
</dbReference>
<evidence type="ECO:0000259" key="6">
    <source>
        <dbReference type="PROSITE" id="PS50977"/>
    </source>
</evidence>
<dbReference type="InterPro" id="IPR009057">
    <property type="entry name" value="Homeodomain-like_sf"/>
</dbReference>
<dbReference type="EMBL" id="JACHMH010000001">
    <property type="protein sequence ID" value="MBB4677545.1"/>
    <property type="molecule type" value="Genomic_DNA"/>
</dbReference>
<keyword evidence="3 5" id="KW-0238">DNA-binding</keyword>
<evidence type="ECO:0000313" key="8">
    <source>
        <dbReference type="Proteomes" id="UP000533598"/>
    </source>
</evidence>
<feature type="domain" description="HTH tetR-type" evidence="6">
    <location>
        <begin position="8"/>
        <end position="68"/>
    </location>
</feature>
<accession>A0A7W7CAF9</accession>